<name>A0ABD0RDW8_CIRMR</name>
<dbReference type="EC" id="3.1.26.4" evidence="2"/>
<keyword evidence="5" id="KW-0548">Nucleotidyltransferase</keyword>
<dbReference type="Gene3D" id="3.30.70.270">
    <property type="match status" value="2"/>
</dbReference>
<evidence type="ECO:0000256" key="9">
    <source>
        <dbReference type="ARBA" id="ARBA00022918"/>
    </source>
</evidence>
<dbReference type="PANTHER" id="PTHR37984">
    <property type="entry name" value="PROTEIN CBG26694"/>
    <property type="match status" value="1"/>
</dbReference>
<dbReference type="GO" id="GO:0004523">
    <property type="term" value="F:RNA-DNA hybrid ribonuclease activity"/>
    <property type="evidence" value="ECO:0007669"/>
    <property type="project" value="UniProtKB-EC"/>
</dbReference>
<dbReference type="Proteomes" id="UP001529510">
    <property type="component" value="Unassembled WGS sequence"/>
</dbReference>
<dbReference type="GO" id="GO:0008233">
    <property type="term" value="F:peptidase activity"/>
    <property type="evidence" value="ECO:0007669"/>
    <property type="project" value="UniProtKB-KW"/>
</dbReference>
<dbReference type="FunFam" id="3.10.10.10:FF:000007">
    <property type="entry name" value="Retrovirus-related Pol polyprotein from transposon 17.6-like Protein"/>
    <property type="match status" value="1"/>
</dbReference>
<dbReference type="GO" id="GO:0006508">
    <property type="term" value="P:proteolysis"/>
    <property type="evidence" value="ECO:0007669"/>
    <property type="project" value="UniProtKB-KW"/>
</dbReference>
<evidence type="ECO:0000256" key="2">
    <source>
        <dbReference type="ARBA" id="ARBA00012180"/>
    </source>
</evidence>
<evidence type="ECO:0000313" key="11">
    <source>
        <dbReference type="EMBL" id="KAL0196733.1"/>
    </source>
</evidence>
<keyword evidence="12" id="KW-1185">Reference proteome</keyword>
<organism evidence="11 12">
    <name type="scientific">Cirrhinus mrigala</name>
    <name type="common">Mrigala</name>
    <dbReference type="NCBI Taxonomy" id="683832"/>
    <lineage>
        <taxon>Eukaryota</taxon>
        <taxon>Metazoa</taxon>
        <taxon>Chordata</taxon>
        <taxon>Craniata</taxon>
        <taxon>Vertebrata</taxon>
        <taxon>Euteleostomi</taxon>
        <taxon>Actinopterygii</taxon>
        <taxon>Neopterygii</taxon>
        <taxon>Teleostei</taxon>
        <taxon>Ostariophysi</taxon>
        <taxon>Cypriniformes</taxon>
        <taxon>Cyprinidae</taxon>
        <taxon>Labeoninae</taxon>
        <taxon>Labeonini</taxon>
        <taxon>Cirrhinus</taxon>
    </lineage>
</organism>
<dbReference type="PANTHER" id="PTHR37984:SF5">
    <property type="entry name" value="PROTEIN NYNRIN-LIKE"/>
    <property type="match status" value="1"/>
</dbReference>
<dbReference type="InterPro" id="IPR043128">
    <property type="entry name" value="Rev_trsase/Diguanyl_cyclase"/>
</dbReference>
<comment type="similarity">
    <text evidence="1">Belongs to the beta type-B retroviral polymerase family. HERV class-II K(HML-2) pol subfamily.</text>
</comment>
<reference evidence="11 12" key="1">
    <citation type="submission" date="2024-05" db="EMBL/GenBank/DDBJ databases">
        <title>Genome sequencing and assembly of Indian major carp, Cirrhinus mrigala (Hamilton, 1822).</title>
        <authorList>
            <person name="Mohindra V."/>
            <person name="Chowdhury L.M."/>
            <person name="Lal K."/>
            <person name="Jena J.K."/>
        </authorList>
    </citation>
    <scope>NUCLEOTIDE SEQUENCE [LARGE SCALE GENOMIC DNA]</scope>
    <source>
        <strain evidence="11">CM1030</strain>
        <tissue evidence="11">Blood</tissue>
    </source>
</reference>
<evidence type="ECO:0000256" key="7">
    <source>
        <dbReference type="ARBA" id="ARBA00022759"/>
    </source>
</evidence>
<keyword evidence="3" id="KW-0645">Protease</keyword>
<accession>A0ABD0RDW8</accession>
<keyword evidence="8" id="KW-0378">Hydrolase</keyword>
<dbReference type="Pfam" id="PF00078">
    <property type="entry name" value="RVT_1"/>
    <property type="match status" value="1"/>
</dbReference>
<dbReference type="FunFam" id="3.30.70.270:FF:000020">
    <property type="entry name" value="Transposon Tf2-6 polyprotein-like Protein"/>
    <property type="match status" value="1"/>
</dbReference>
<evidence type="ECO:0000259" key="10">
    <source>
        <dbReference type="PROSITE" id="PS50878"/>
    </source>
</evidence>
<evidence type="ECO:0000256" key="6">
    <source>
        <dbReference type="ARBA" id="ARBA00022722"/>
    </source>
</evidence>
<feature type="non-terminal residue" evidence="11">
    <location>
        <position position="375"/>
    </location>
</feature>
<feature type="domain" description="Reverse transcriptase" evidence="10">
    <location>
        <begin position="124"/>
        <end position="303"/>
    </location>
</feature>
<dbReference type="Gene3D" id="3.10.10.10">
    <property type="entry name" value="HIV Type 1 Reverse Transcriptase, subunit A, domain 1"/>
    <property type="match status" value="1"/>
</dbReference>
<keyword evidence="4" id="KW-0808">Transferase</keyword>
<proteinExistence type="inferred from homology"/>
<comment type="caution">
    <text evidence="11">The sequence shown here is derived from an EMBL/GenBank/DDBJ whole genome shotgun (WGS) entry which is preliminary data.</text>
</comment>
<dbReference type="GO" id="GO:0003964">
    <property type="term" value="F:RNA-directed DNA polymerase activity"/>
    <property type="evidence" value="ECO:0007669"/>
    <property type="project" value="UniProtKB-KW"/>
</dbReference>
<dbReference type="AlphaFoldDB" id="A0ABD0RDW8"/>
<dbReference type="CDD" id="cd01647">
    <property type="entry name" value="RT_LTR"/>
    <property type="match status" value="1"/>
</dbReference>
<dbReference type="InterPro" id="IPR043502">
    <property type="entry name" value="DNA/RNA_pol_sf"/>
</dbReference>
<sequence length="375" mass="42968">MSYELMVKGQVRVYPFLQQPQWEQPWIRKGEQVTSLFMAMPVDNRGELETLASATSTKDIIARNPPEIQPLLNKWATVCSGSLGRTNQATHRIITTDDVPIRSKAYRVSPLKKKVLEREIERMMREGIIEPSQSPWASPVVLVPKTDGSLRFCVDYCRINSKTPQDAYPMPLIHEILESLQGASCFSTLDLKSGYWQVKMEESSKEKTAFITPFGLFHFLTMSFGLKKAGATFQMLMERVLGKLRGKVCFVYIDDIIVYSPSRQQHLKDLEAVFQNLKEANLTLNLKKCHFMKSELKFLGHIVSKEGVKVDSDKIAPISEYSTPQNLLELQRFLGLVGWYHKFIPHFAELAAPLNYLKRKGVKWTWTKETQLGFE</sequence>
<evidence type="ECO:0000256" key="3">
    <source>
        <dbReference type="ARBA" id="ARBA00022670"/>
    </source>
</evidence>
<evidence type="ECO:0000256" key="8">
    <source>
        <dbReference type="ARBA" id="ARBA00022801"/>
    </source>
</evidence>
<dbReference type="InterPro" id="IPR050951">
    <property type="entry name" value="Retrovirus_Pol_polyprotein"/>
</dbReference>
<evidence type="ECO:0000256" key="5">
    <source>
        <dbReference type="ARBA" id="ARBA00022695"/>
    </source>
</evidence>
<dbReference type="InterPro" id="IPR000477">
    <property type="entry name" value="RT_dom"/>
</dbReference>
<dbReference type="PROSITE" id="PS50878">
    <property type="entry name" value="RT_POL"/>
    <property type="match status" value="1"/>
</dbReference>
<protein>
    <recommendedName>
        <fullName evidence="2">ribonuclease H</fullName>
        <ecNumber evidence="2">3.1.26.4</ecNumber>
    </recommendedName>
</protein>
<keyword evidence="6" id="KW-0540">Nuclease</keyword>
<evidence type="ECO:0000256" key="1">
    <source>
        <dbReference type="ARBA" id="ARBA00010879"/>
    </source>
</evidence>
<dbReference type="SUPFAM" id="SSF56672">
    <property type="entry name" value="DNA/RNA polymerases"/>
    <property type="match status" value="1"/>
</dbReference>
<keyword evidence="7" id="KW-0255">Endonuclease</keyword>
<dbReference type="EMBL" id="JAMKFB020000003">
    <property type="protein sequence ID" value="KAL0196733.1"/>
    <property type="molecule type" value="Genomic_DNA"/>
</dbReference>
<gene>
    <name evidence="11" type="ORF">M9458_005273</name>
</gene>
<keyword evidence="9" id="KW-0695">RNA-directed DNA polymerase</keyword>
<evidence type="ECO:0000256" key="4">
    <source>
        <dbReference type="ARBA" id="ARBA00022679"/>
    </source>
</evidence>
<evidence type="ECO:0000313" key="12">
    <source>
        <dbReference type="Proteomes" id="UP001529510"/>
    </source>
</evidence>